<feature type="compositionally biased region" description="Low complexity" evidence="7">
    <location>
        <begin position="208"/>
        <end position="222"/>
    </location>
</feature>
<feature type="region of interest" description="Disordered" evidence="7">
    <location>
        <begin position="1"/>
        <end position="77"/>
    </location>
</feature>
<feature type="compositionally biased region" description="Basic residues" evidence="7">
    <location>
        <begin position="807"/>
        <end position="822"/>
    </location>
</feature>
<reference evidence="9" key="1">
    <citation type="submission" date="2022-07" db="EMBL/GenBank/DDBJ databases">
        <title>Genome Sequence of Physisporinus lineatus.</title>
        <authorList>
            <person name="Buettner E."/>
        </authorList>
    </citation>
    <scope>NUCLEOTIDE SEQUENCE</scope>
    <source>
        <strain evidence="9">VT162</strain>
    </source>
</reference>
<feature type="region of interest" description="Disordered" evidence="7">
    <location>
        <begin position="850"/>
        <end position="902"/>
    </location>
</feature>
<evidence type="ECO:0000256" key="5">
    <source>
        <dbReference type="ARBA" id="ARBA00023242"/>
    </source>
</evidence>
<feature type="compositionally biased region" description="Basic and acidic residues" evidence="7">
    <location>
        <begin position="890"/>
        <end position="902"/>
    </location>
</feature>
<feature type="compositionally biased region" description="Polar residues" evidence="7">
    <location>
        <begin position="92"/>
        <end position="103"/>
    </location>
</feature>
<evidence type="ECO:0000256" key="2">
    <source>
        <dbReference type="ARBA" id="ARBA00022723"/>
    </source>
</evidence>
<feature type="compositionally biased region" description="Basic residues" evidence="7">
    <location>
        <begin position="549"/>
        <end position="560"/>
    </location>
</feature>
<evidence type="ECO:0000256" key="4">
    <source>
        <dbReference type="ARBA" id="ARBA00022833"/>
    </source>
</evidence>
<feature type="compositionally biased region" description="Basic residues" evidence="7">
    <location>
        <begin position="1260"/>
        <end position="1270"/>
    </location>
</feature>
<evidence type="ECO:0000256" key="7">
    <source>
        <dbReference type="SAM" id="MobiDB-lite"/>
    </source>
</evidence>
<feature type="compositionally biased region" description="Polar residues" evidence="7">
    <location>
        <begin position="826"/>
        <end position="835"/>
    </location>
</feature>
<evidence type="ECO:0000256" key="6">
    <source>
        <dbReference type="PROSITE-ProRule" id="PRU00146"/>
    </source>
</evidence>
<evidence type="ECO:0000313" key="10">
    <source>
        <dbReference type="Proteomes" id="UP001212997"/>
    </source>
</evidence>
<organism evidence="9 10">
    <name type="scientific">Meripilus lineatus</name>
    <dbReference type="NCBI Taxonomy" id="2056292"/>
    <lineage>
        <taxon>Eukaryota</taxon>
        <taxon>Fungi</taxon>
        <taxon>Dikarya</taxon>
        <taxon>Basidiomycota</taxon>
        <taxon>Agaricomycotina</taxon>
        <taxon>Agaricomycetes</taxon>
        <taxon>Polyporales</taxon>
        <taxon>Meripilaceae</taxon>
        <taxon>Meripilus</taxon>
    </lineage>
</organism>
<dbReference type="GO" id="GO:0008270">
    <property type="term" value="F:zinc ion binding"/>
    <property type="evidence" value="ECO:0007669"/>
    <property type="project" value="UniProtKB-KW"/>
</dbReference>
<feature type="region of interest" description="Disordered" evidence="7">
    <location>
        <begin position="355"/>
        <end position="835"/>
    </location>
</feature>
<feature type="compositionally biased region" description="Polar residues" evidence="7">
    <location>
        <begin position="1226"/>
        <end position="1237"/>
    </location>
</feature>
<dbReference type="PROSITE" id="PS50016">
    <property type="entry name" value="ZF_PHD_2"/>
    <property type="match status" value="1"/>
</dbReference>
<feature type="domain" description="PHD-type" evidence="8">
    <location>
        <begin position="911"/>
        <end position="962"/>
    </location>
</feature>
<feature type="compositionally biased region" description="Basic and acidic residues" evidence="7">
    <location>
        <begin position="521"/>
        <end position="548"/>
    </location>
</feature>
<feature type="compositionally biased region" description="Pro residues" evidence="7">
    <location>
        <begin position="709"/>
        <end position="718"/>
    </location>
</feature>
<dbReference type="Proteomes" id="UP001212997">
    <property type="component" value="Unassembled WGS sequence"/>
</dbReference>
<evidence type="ECO:0000256" key="1">
    <source>
        <dbReference type="ARBA" id="ARBA00004123"/>
    </source>
</evidence>
<dbReference type="Pfam" id="PF00628">
    <property type="entry name" value="PHD"/>
    <property type="match status" value="1"/>
</dbReference>
<dbReference type="SUPFAM" id="SSF57903">
    <property type="entry name" value="FYVE/PHD zinc finger"/>
    <property type="match status" value="1"/>
</dbReference>
<dbReference type="InterPro" id="IPR019786">
    <property type="entry name" value="Zinc_finger_PHD-type_CS"/>
</dbReference>
<feature type="compositionally biased region" description="Basic and acidic residues" evidence="7">
    <location>
        <begin position="573"/>
        <end position="592"/>
    </location>
</feature>
<dbReference type="GO" id="GO:0048188">
    <property type="term" value="C:Set1C/COMPASS complex"/>
    <property type="evidence" value="ECO:0007669"/>
    <property type="project" value="InterPro"/>
</dbReference>
<dbReference type="SMART" id="SM00249">
    <property type="entry name" value="PHD"/>
    <property type="match status" value="1"/>
</dbReference>
<feature type="region of interest" description="Disordered" evidence="7">
    <location>
        <begin position="149"/>
        <end position="300"/>
    </location>
</feature>
<feature type="region of interest" description="Disordered" evidence="7">
    <location>
        <begin position="1217"/>
        <end position="1270"/>
    </location>
</feature>
<dbReference type="GO" id="GO:0045893">
    <property type="term" value="P:positive regulation of DNA-templated transcription"/>
    <property type="evidence" value="ECO:0007669"/>
    <property type="project" value="TreeGrafter"/>
</dbReference>
<feature type="compositionally biased region" description="Basic and acidic residues" evidence="7">
    <location>
        <begin position="627"/>
        <end position="637"/>
    </location>
</feature>
<comment type="subcellular location">
    <subcellularLocation>
        <location evidence="1">Nucleus</location>
    </subcellularLocation>
</comment>
<feature type="compositionally biased region" description="Low complexity" evidence="7">
    <location>
        <begin position="184"/>
        <end position="199"/>
    </location>
</feature>
<keyword evidence="10" id="KW-1185">Reference proteome</keyword>
<dbReference type="EMBL" id="JANAWD010000819">
    <property type="protein sequence ID" value="KAJ3475667.1"/>
    <property type="molecule type" value="Genomic_DNA"/>
</dbReference>
<evidence type="ECO:0000256" key="3">
    <source>
        <dbReference type="ARBA" id="ARBA00022771"/>
    </source>
</evidence>
<keyword evidence="2" id="KW-0479">Metal-binding</keyword>
<comment type="caution">
    <text evidence="9">The sequence shown here is derived from an EMBL/GenBank/DDBJ whole genome shotgun (WGS) entry which is preliminary data.</text>
</comment>
<dbReference type="PANTHER" id="PTHR46174">
    <property type="entry name" value="CXXC-TYPE ZINC FINGER PROTEIN 1"/>
    <property type="match status" value="1"/>
</dbReference>
<keyword evidence="5" id="KW-0539">Nucleus</keyword>
<feature type="region of interest" description="Disordered" evidence="7">
    <location>
        <begin position="86"/>
        <end position="105"/>
    </location>
</feature>
<dbReference type="InterPro" id="IPR013083">
    <property type="entry name" value="Znf_RING/FYVE/PHD"/>
</dbReference>
<dbReference type="Gene3D" id="3.30.40.10">
    <property type="entry name" value="Zinc/RING finger domain, C3HC4 (zinc finger)"/>
    <property type="match status" value="1"/>
</dbReference>
<evidence type="ECO:0000259" key="8">
    <source>
        <dbReference type="PROSITE" id="PS50016"/>
    </source>
</evidence>
<dbReference type="CDD" id="cd16039">
    <property type="entry name" value="PHD_SPP1"/>
    <property type="match status" value="1"/>
</dbReference>
<dbReference type="InterPro" id="IPR011011">
    <property type="entry name" value="Znf_FYVE_PHD"/>
</dbReference>
<dbReference type="InterPro" id="IPR019787">
    <property type="entry name" value="Znf_PHD-finger"/>
</dbReference>
<feature type="compositionally biased region" description="Low complexity" evidence="7">
    <location>
        <begin position="850"/>
        <end position="884"/>
    </location>
</feature>
<feature type="compositionally biased region" description="Polar residues" evidence="7">
    <location>
        <begin position="45"/>
        <end position="54"/>
    </location>
</feature>
<name>A0AAD5YD60_9APHY</name>
<dbReference type="PANTHER" id="PTHR46174:SF1">
    <property type="entry name" value="CXXC-TYPE ZINC FINGER PROTEIN 1"/>
    <property type="match status" value="1"/>
</dbReference>
<dbReference type="InterPro" id="IPR001965">
    <property type="entry name" value="Znf_PHD"/>
</dbReference>
<keyword evidence="4" id="KW-0862">Zinc</keyword>
<dbReference type="PROSITE" id="PS01359">
    <property type="entry name" value="ZF_PHD_1"/>
    <property type="match status" value="1"/>
</dbReference>
<proteinExistence type="predicted"/>
<keyword evidence="3 6" id="KW-0863">Zinc-finger</keyword>
<gene>
    <name evidence="9" type="ORF">NLI96_g11689</name>
</gene>
<dbReference type="AlphaFoldDB" id="A0AAD5YD60"/>
<sequence length="1270" mass="138966">MAARRLAISSLLCEDDSQPISTPIAGPSRSPRPPSPQTESTSSSFQNTYQSQTIAYPDAYSRRGHSPPPIGRDSLPPVSQLQTLSLRSSQSYPYSVPSTSSDYAPSRREYQYVPFDPSDHASTASVSAVTHSYAPHQVDYDRFRRQALQSELPQQQQPPFHSPESYTYQHYSTPVDPSLSLARPTSSRSGHSGSPSSFSLHHHHHSQSPHPTLSPTHSPLLPYANQSRRPSQSPNLPLHRLSASPHTLYSNTYSPRHSQTPYTFPPIRNHSPGQHSPPSSYFPEASPQHSTPQLPHHSPTLARPTLAALLTSPLVPRSAASLPNILNGTSPISRNTASDFGPLEALVQAASQERRRLSGEVQRSAAPEVTTPKSAMQEQEVTMEQTNDSSEQHPYQPYSQQTSYEDRPEFVVTSPSVSASRLLSDGHPLPSEHFVHTGEPPAKRRRSSGESMRPLSVTTVPQETPEIPLRLPSPVLPAPSEDSQPKSPIKKPDDLTIGPGTTLVPHQEMAVETPIQAEVILRPDPKEVPTEGKVEMTVERTGKEEKPKKERKPAKTSGKLKGKDYPQITAEPAKQRLPEQESQEQDPHEWLLEHYSSPRPVASTVPPPADKPAASEVIREPVQVAESAREKKGEVKAASRGGKHKAKKPVMGTQPAVIPSPVPSNDIDLELELATATASSHAETKREDPTDMDVDDELLSLLDDKPQPSHTPHPPPAAIAPSHSEHLKPSSVPRATPASHPGPTRSPSVTPVTLKIERESMPPPAVSTPTMEDTRPSPRPIEVPPNAVASSSKKKEPAAKAPPKPKAATKPRAKAAPKGKTKTAKDTSATPTTPNTVLSAAAVALTVATKGKKGSPFPGSGQTSNKRGGSAAVSAPSRSRSTSVMPPPSEAEKVGQEEGADTKMEDVVDDKLYCVCKTGYDEDRVMIACDRCDEWYHTQCVHMPDLEVDLVDQFICPVCVEKHPTLSLKTTYKKRCLNGLKHPHPDSAQACHKPARGVFSKYCSDECGVMYMQLRMKVWTGDKALLWESVKHAEKREAVVIRCVSSEGSATLVNGNHSPRAFPSDTLQEIVRPTKTKSQKEAQRLQALLDKVAGRRDEIKKDLEVVLWREKLLELATERAASVEQCGWDQRLCFGDEDYAEYGPGVLETYEDEVGKADDGMQVDGAEETWWCVGKKKCDRHAGWQKLRFAEVSFEKETMESLLAKLTAEERDLRKRLEDAVDSHSKTSPLQTFTPLQPLNGKTLANGNPTPKLNGDSGGKKGKKRKQEAH</sequence>
<feature type="compositionally biased region" description="Polar residues" evidence="7">
    <location>
        <begin position="244"/>
        <end position="262"/>
    </location>
</feature>
<evidence type="ECO:0000313" key="9">
    <source>
        <dbReference type="EMBL" id="KAJ3475667.1"/>
    </source>
</evidence>
<accession>A0AAD5YD60</accession>
<dbReference type="InterPro" id="IPR037869">
    <property type="entry name" value="Spp1/CFP1"/>
</dbReference>
<protein>
    <recommendedName>
        <fullName evidence="8">PHD-type domain-containing protein</fullName>
    </recommendedName>
</protein>
<feature type="compositionally biased region" description="Polar residues" evidence="7">
    <location>
        <begin position="371"/>
        <end position="403"/>
    </location>
</feature>
<feature type="compositionally biased region" description="Polar residues" evidence="7">
    <location>
        <begin position="224"/>
        <end position="235"/>
    </location>
</feature>